<dbReference type="Pfam" id="PF13246">
    <property type="entry name" value="Cation_ATPase"/>
    <property type="match status" value="1"/>
</dbReference>
<feature type="transmembrane region" description="Helical" evidence="17">
    <location>
        <begin position="1215"/>
        <end position="1238"/>
    </location>
</feature>
<dbReference type="EC" id="7.6.2.1" evidence="17"/>
<feature type="domain" description="P-type ATPase N-terminal" evidence="20">
    <location>
        <begin position="27"/>
        <end position="79"/>
    </location>
</feature>
<evidence type="ECO:0000259" key="19">
    <source>
        <dbReference type="Pfam" id="PF00122"/>
    </source>
</evidence>
<feature type="binding site" evidence="15">
    <location>
        <position position="1013"/>
    </location>
    <ligand>
        <name>ATP</name>
        <dbReference type="ChEBI" id="CHEBI:30616"/>
    </ligand>
</feature>
<feature type="transmembrane region" description="Helical" evidence="17">
    <location>
        <begin position="271"/>
        <end position="293"/>
    </location>
</feature>
<evidence type="ECO:0000256" key="3">
    <source>
        <dbReference type="ARBA" id="ARBA00008109"/>
    </source>
</evidence>
<evidence type="ECO:0000256" key="17">
    <source>
        <dbReference type="RuleBase" id="RU362033"/>
    </source>
</evidence>
<evidence type="ECO:0000259" key="21">
    <source>
        <dbReference type="Pfam" id="PF16212"/>
    </source>
</evidence>
<feature type="binding site" evidence="15">
    <location>
        <position position="983"/>
    </location>
    <ligand>
        <name>ATP</name>
        <dbReference type="ChEBI" id="CHEBI:30616"/>
    </ligand>
</feature>
<evidence type="ECO:0000256" key="1">
    <source>
        <dbReference type="ARBA" id="ARBA00004141"/>
    </source>
</evidence>
<comment type="catalytic activity">
    <reaction evidence="13 17">
        <text>ATP + H2O + phospholipidSide 1 = ADP + phosphate + phospholipidSide 2.</text>
        <dbReference type="EC" id="7.6.2.1"/>
    </reaction>
</comment>
<evidence type="ECO:0000256" key="7">
    <source>
        <dbReference type="ARBA" id="ARBA00022741"/>
    </source>
</evidence>
<evidence type="ECO:0000256" key="18">
    <source>
        <dbReference type="SAM" id="MobiDB-lite"/>
    </source>
</evidence>
<dbReference type="GeneID" id="115627789"/>
<organism evidence="22 23">
    <name type="scientific">Drosophila lebanonensis</name>
    <name type="common">Fruit fly</name>
    <name type="synonym">Scaptodrosophila lebanonensis</name>
    <dbReference type="NCBI Taxonomy" id="7225"/>
    <lineage>
        <taxon>Eukaryota</taxon>
        <taxon>Metazoa</taxon>
        <taxon>Ecdysozoa</taxon>
        <taxon>Arthropoda</taxon>
        <taxon>Hexapoda</taxon>
        <taxon>Insecta</taxon>
        <taxon>Pterygota</taxon>
        <taxon>Neoptera</taxon>
        <taxon>Endopterygota</taxon>
        <taxon>Diptera</taxon>
        <taxon>Brachycera</taxon>
        <taxon>Muscomorpha</taxon>
        <taxon>Ephydroidea</taxon>
        <taxon>Drosophilidae</taxon>
        <taxon>Scaptodrosophila</taxon>
    </lineage>
</organism>
<evidence type="ECO:0000256" key="16">
    <source>
        <dbReference type="PIRSR" id="PIRSR606539-3"/>
    </source>
</evidence>
<feature type="binding site" evidence="15">
    <location>
        <position position="1014"/>
    </location>
    <ligand>
        <name>ATP</name>
        <dbReference type="ChEBI" id="CHEBI:30616"/>
    </ligand>
</feature>
<dbReference type="GO" id="GO:0000287">
    <property type="term" value="F:magnesium ion binding"/>
    <property type="evidence" value="ECO:0007669"/>
    <property type="project" value="UniProtKB-UniRule"/>
</dbReference>
<dbReference type="InterPro" id="IPR032630">
    <property type="entry name" value="P_typ_ATPase_c"/>
</dbReference>
<dbReference type="SUPFAM" id="SSF56784">
    <property type="entry name" value="HAD-like"/>
    <property type="match status" value="1"/>
</dbReference>
<keyword evidence="11 17" id="KW-1133">Transmembrane helix</keyword>
<evidence type="ECO:0000256" key="2">
    <source>
        <dbReference type="ARBA" id="ARBA00004308"/>
    </source>
</evidence>
<feature type="binding site" evidence="15">
    <location>
        <position position="815"/>
    </location>
    <ligand>
        <name>ATP</name>
        <dbReference type="ChEBI" id="CHEBI:30616"/>
    </ligand>
</feature>
<dbReference type="SUPFAM" id="SSF81660">
    <property type="entry name" value="Metal cation-transporting ATPase, ATP-binding domain N"/>
    <property type="match status" value="1"/>
</dbReference>
<dbReference type="Pfam" id="PF16209">
    <property type="entry name" value="PhoLip_ATPase_N"/>
    <property type="match status" value="1"/>
</dbReference>
<keyword evidence="9 16" id="KW-0460">Magnesium</keyword>
<evidence type="ECO:0000256" key="10">
    <source>
        <dbReference type="ARBA" id="ARBA00022967"/>
    </source>
</evidence>
<dbReference type="PANTHER" id="PTHR24092:SF175">
    <property type="entry name" value="PHOSPHOLIPID-TRANSPORTING ATPASE"/>
    <property type="match status" value="1"/>
</dbReference>
<comment type="similarity">
    <text evidence="3 17">Belongs to the cation transport ATPase (P-type) (TC 3.A.3) family. Type IV subfamily.</text>
</comment>
<dbReference type="GO" id="GO:0140326">
    <property type="term" value="F:ATPase-coupled intramembrane lipid transporter activity"/>
    <property type="evidence" value="ECO:0007669"/>
    <property type="project" value="UniProtKB-EC"/>
</dbReference>
<dbReference type="InterPro" id="IPR044492">
    <property type="entry name" value="P_typ_ATPase_HD_dom"/>
</dbReference>
<keyword evidence="5 17" id="KW-0812">Transmembrane</keyword>
<dbReference type="GO" id="GO:0005886">
    <property type="term" value="C:plasma membrane"/>
    <property type="evidence" value="ECO:0007669"/>
    <property type="project" value="TreeGrafter"/>
</dbReference>
<dbReference type="SFLD" id="SFLDF00027">
    <property type="entry name" value="p-type_atpase"/>
    <property type="match status" value="1"/>
</dbReference>
<dbReference type="Gene3D" id="3.40.50.1000">
    <property type="entry name" value="HAD superfamily/HAD-like"/>
    <property type="match status" value="1"/>
</dbReference>
<dbReference type="OrthoDB" id="377733at2759"/>
<dbReference type="GO" id="GO:0016887">
    <property type="term" value="F:ATP hydrolysis activity"/>
    <property type="evidence" value="ECO:0007669"/>
    <property type="project" value="InterPro"/>
</dbReference>
<feature type="binding site" evidence="15">
    <location>
        <position position="781"/>
    </location>
    <ligand>
        <name>ATP</name>
        <dbReference type="ChEBI" id="CHEBI:30616"/>
    </ligand>
</feature>
<dbReference type="Pfam" id="PF16212">
    <property type="entry name" value="PhoLip_ATPase_C"/>
    <property type="match status" value="1"/>
</dbReference>
<keyword evidence="10 17" id="KW-1278">Translocase</keyword>
<evidence type="ECO:0000313" key="22">
    <source>
        <dbReference type="Proteomes" id="UP000504634"/>
    </source>
</evidence>
<dbReference type="Gene3D" id="3.40.1110.10">
    <property type="entry name" value="Calcium-transporting ATPase, cytoplasmic domain N"/>
    <property type="match status" value="1"/>
</dbReference>
<protein>
    <recommendedName>
        <fullName evidence="17">Phospholipid-transporting ATPase</fullName>
        <ecNumber evidence="17">7.6.2.1</ecNumber>
    </recommendedName>
</protein>
<dbReference type="Pfam" id="PF00122">
    <property type="entry name" value="E1-E2_ATPase"/>
    <property type="match status" value="1"/>
</dbReference>
<feature type="binding site" evidence="16">
    <location>
        <position position="1014"/>
    </location>
    <ligand>
        <name>Mg(2+)</name>
        <dbReference type="ChEBI" id="CHEBI:18420"/>
    </ligand>
</feature>
<evidence type="ECO:0000259" key="20">
    <source>
        <dbReference type="Pfam" id="PF16209"/>
    </source>
</evidence>
<dbReference type="InterPro" id="IPR023298">
    <property type="entry name" value="ATPase_P-typ_TM_dom_sf"/>
</dbReference>
<dbReference type="InterPro" id="IPR023299">
    <property type="entry name" value="ATPase_P-typ_cyto_dom_N"/>
</dbReference>
<feature type="binding site" evidence="16">
    <location>
        <position position="391"/>
    </location>
    <ligand>
        <name>Mg(2+)</name>
        <dbReference type="ChEBI" id="CHEBI:18420"/>
    </ligand>
</feature>
<dbReference type="PANTHER" id="PTHR24092">
    <property type="entry name" value="PROBABLE PHOSPHOLIPID-TRANSPORTING ATPASE"/>
    <property type="match status" value="1"/>
</dbReference>
<name>A0A6J2TV58_DROLE</name>
<feature type="transmembrane region" description="Helical" evidence="17">
    <location>
        <begin position="1099"/>
        <end position="1120"/>
    </location>
</feature>
<evidence type="ECO:0000256" key="5">
    <source>
        <dbReference type="ARBA" id="ARBA00022692"/>
    </source>
</evidence>
<evidence type="ECO:0000256" key="8">
    <source>
        <dbReference type="ARBA" id="ARBA00022840"/>
    </source>
</evidence>
<dbReference type="GO" id="GO:0005783">
    <property type="term" value="C:endoplasmic reticulum"/>
    <property type="evidence" value="ECO:0007669"/>
    <property type="project" value="TreeGrafter"/>
</dbReference>
<proteinExistence type="inferred from homology"/>
<keyword evidence="4" id="KW-0597">Phosphoprotein</keyword>
<feature type="binding site" evidence="15">
    <location>
        <position position="389"/>
    </location>
    <ligand>
        <name>ATP</name>
        <dbReference type="ChEBI" id="CHEBI:30616"/>
    </ligand>
</feature>
<feature type="binding site" evidence="15">
    <location>
        <position position="897"/>
    </location>
    <ligand>
        <name>ATP</name>
        <dbReference type="ChEBI" id="CHEBI:30616"/>
    </ligand>
</feature>
<keyword evidence="8 15" id="KW-0067">ATP-binding</keyword>
<dbReference type="InterPro" id="IPR023214">
    <property type="entry name" value="HAD_sf"/>
</dbReference>
<keyword evidence="22" id="KW-1185">Reference proteome</keyword>
<dbReference type="SFLD" id="SFLDS00003">
    <property type="entry name" value="Haloacid_Dehalogenase"/>
    <property type="match status" value="1"/>
</dbReference>
<feature type="binding site" evidence="16">
    <location>
        <position position="1010"/>
    </location>
    <ligand>
        <name>Mg(2+)</name>
        <dbReference type="ChEBI" id="CHEBI:18420"/>
    </ligand>
</feature>
<accession>A0A6J2TV58</accession>
<evidence type="ECO:0000256" key="13">
    <source>
        <dbReference type="ARBA" id="ARBA00034036"/>
    </source>
</evidence>
<feature type="region of interest" description="Disordered" evidence="18">
    <location>
        <begin position="462"/>
        <end position="482"/>
    </location>
</feature>
<feature type="binding site" evidence="16">
    <location>
        <position position="389"/>
    </location>
    <ligand>
        <name>Mg(2+)</name>
        <dbReference type="ChEBI" id="CHEBI:18420"/>
    </ligand>
</feature>
<dbReference type="InterPro" id="IPR008250">
    <property type="entry name" value="ATPase_P-typ_transduc_dom_A_sf"/>
</dbReference>
<evidence type="ECO:0000313" key="23">
    <source>
        <dbReference type="RefSeq" id="XP_030379470.1"/>
    </source>
</evidence>
<dbReference type="InterPro" id="IPR018303">
    <property type="entry name" value="ATPase_P-typ_P_site"/>
</dbReference>
<dbReference type="FunFam" id="3.40.1110.10:FF:000087">
    <property type="entry name" value="Phospholipid-transporting ATPase"/>
    <property type="match status" value="1"/>
</dbReference>
<feature type="domain" description="P-type ATPase A" evidence="19">
    <location>
        <begin position="111"/>
        <end position="238"/>
    </location>
</feature>
<keyword evidence="12 17" id="KW-0472">Membrane</keyword>
<feature type="binding site" evidence="15">
    <location>
        <position position="895"/>
    </location>
    <ligand>
        <name>ATP</name>
        <dbReference type="ChEBI" id="CHEBI:30616"/>
    </ligand>
</feature>
<dbReference type="PROSITE" id="PS00154">
    <property type="entry name" value="ATPASE_E1_E2"/>
    <property type="match status" value="1"/>
</dbReference>
<dbReference type="FunFam" id="2.70.150.10:FF:000104">
    <property type="entry name" value="Phospholipid-transporting ATPase"/>
    <property type="match status" value="1"/>
</dbReference>
<feature type="binding site" evidence="15">
    <location>
        <position position="758"/>
    </location>
    <ligand>
        <name>ATP</name>
        <dbReference type="ChEBI" id="CHEBI:30616"/>
    </ligand>
</feature>
<feature type="transmembrane region" description="Helical" evidence="17">
    <location>
        <begin position="1147"/>
        <end position="1179"/>
    </location>
</feature>
<evidence type="ECO:0000256" key="12">
    <source>
        <dbReference type="ARBA" id="ARBA00023136"/>
    </source>
</evidence>
<feature type="binding site" evidence="15">
    <location>
        <position position="390"/>
    </location>
    <ligand>
        <name>ATP</name>
        <dbReference type="ChEBI" id="CHEBI:30616"/>
    </ligand>
</feature>
<feature type="binding site" evidence="15">
    <location>
        <position position="703"/>
    </location>
    <ligand>
        <name>ATP</name>
        <dbReference type="ChEBI" id="CHEBI:30616"/>
    </ligand>
</feature>
<feature type="binding site" evidence="15">
    <location>
        <position position="896"/>
    </location>
    <ligand>
        <name>ATP</name>
        <dbReference type="ChEBI" id="CHEBI:30616"/>
    </ligand>
</feature>
<evidence type="ECO:0000256" key="11">
    <source>
        <dbReference type="ARBA" id="ARBA00022989"/>
    </source>
</evidence>
<sequence>MGSRVSTANDWLQIKIGGEDVPKKKRPKQLNRIKSTKYTLLTFLPQNLLEQFRRIANFYFLVMTIISLLIDSPVSPMTSLLPLVFVIAVTAAKQGYEDILRYRTDNVVNRSPVTIIRNGEEAIIQSQNVSPGDLVVVERDCDVPCDLVLLRSTDPHGKCFITTANLDGESNLKILMVPRDLPNVELKDMNKLGVIECESPRTDLYSFNGKIELEDGEGHVLPLSAENVLLRGSRVKNTECVIGCAVYTGMMTKLQLNSRLTRNKSASSETYINRFLIFILVVLIVIVTILYFLKRYNELYIIPNLAYLGPASDGYSIKQFLQDYLSFLILFNYLIPISLYVTIELHRVIGGFFMEWDMELYENETEQQCVVNTSNLNEELGQINILFSDKTGTLTKNEMNFQQCSIGGRRYLFKKTRLEDQETKALIDINKFNTDQKVFFQALSICHTVQVSTTTLDIQEEANKNGASSPANKAGVVGGPSEMYSISDITEESHNSSQQSELNVGNTVETSLSVHPNGITTATSSDVNPLLISDGNYKVERRKRPQVVKRSPNFARPANRVHIASTSDSIGSSEAIPSPINSTFPNSLQNITQIRPVSLQFNRSTSEKDLPQYENINNNANYGHRRAHSYGAPNSYLTQPAVPMTPPNNGLFRSPSTASRESYAAPTFTRQPTILIRAESQRRKNEIQDALCSLNYQASSPDEKALVEACANLGLVYTGDDDEVLKVRIVPPHLDYKRPFTVGKVNEMHFHRLHVLEFTSDRKRMSVIVRDKDGKKWIYTKGAESYVFPLCANSSGGMVTQTDNDISEFARLGLRTLAIARREIGEAEYSEFTNELAQANSSLENRKQLSEECYAKIESNLDLLGATAVEDALQDDVADTLVSLQAAGIKIWVLTGDKVETALNIAISCGHIPPNAVKYFIVDCKSQDDLLLHLNALDREIIFGMGRLCALLIDGKSLSIALNEVPKEFRDVAVKCTAVLCCRLSPLQKSEVVALIKSSDENYNTASIGDGANDVSMIQEAHVGIGIMGREGRQAARCADFAFAKFCMLKRLLLVHGHYHTTRLSLLVLYFFYKNILFMGIMFLFQFHTLFSSQSVYDSLFLTLYNVIYTSLPVLFISLTEKPYAEDKLMQNPILYRKNTNNKQLQWPYFLMWTIFAIYHSVVIFYFTFCVFSFNNVILNGGQTAAFSCFGTLLIWIVVIVANLKLWLESMYLSYWYIVTLVGSILAFMVTTVIYNVINLDYDTDIYWAYNNLLASLPVWLFVLMTTVACLLPDFTIRMLTRALQIKHFTIFPGKRRKFQLRKKFESTYL</sequence>
<feature type="transmembrane region" description="Helical" evidence="17">
    <location>
        <begin position="1067"/>
        <end position="1087"/>
    </location>
</feature>
<dbReference type="NCBIfam" id="TIGR01494">
    <property type="entry name" value="ATPase_P-type"/>
    <property type="match status" value="1"/>
</dbReference>
<dbReference type="InterPro" id="IPR059000">
    <property type="entry name" value="ATPase_P-type_domA"/>
</dbReference>
<dbReference type="Proteomes" id="UP000504634">
    <property type="component" value="Unplaced"/>
</dbReference>
<dbReference type="PRINTS" id="PR00119">
    <property type="entry name" value="CATATPASE"/>
</dbReference>
<feature type="transmembrane region" description="Helical" evidence="17">
    <location>
        <begin position="56"/>
        <end position="74"/>
    </location>
</feature>
<evidence type="ECO:0000256" key="15">
    <source>
        <dbReference type="PIRSR" id="PIRSR606539-2"/>
    </source>
</evidence>
<gene>
    <name evidence="23" type="primary">LOC115627789</name>
</gene>
<comment type="cofactor">
    <cofactor evidence="16">
        <name>Mg(2+)</name>
        <dbReference type="ChEBI" id="CHEBI:18420"/>
    </cofactor>
</comment>
<keyword evidence="7 15" id="KW-0547">Nucleotide-binding</keyword>
<evidence type="ECO:0000256" key="14">
    <source>
        <dbReference type="PIRSR" id="PIRSR606539-1"/>
    </source>
</evidence>
<dbReference type="InterPro" id="IPR032631">
    <property type="entry name" value="P-type_ATPase_N"/>
</dbReference>
<dbReference type="InterPro" id="IPR006539">
    <property type="entry name" value="P-type_ATPase_IV"/>
</dbReference>
<dbReference type="GO" id="GO:0005524">
    <property type="term" value="F:ATP binding"/>
    <property type="evidence" value="ECO:0007669"/>
    <property type="project" value="UniProtKB-UniRule"/>
</dbReference>
<dbReference type="InterPro" id="IPR001757">
    <property type="entry name" value="P_typ_ATPase"/>
</dbReference>
<dbReference type="SUPFAM" id="SSF81665">
    <property type="entry name" value="Calcium ATPase, transmembrane domain M"/>
    <property type="match status" value="1"/>
</dbReference>
<feature type="active site" description="4-aspartylphosphate intermediate" evidence="14">
    <location>
        <position position="389"/>
    </location>
</feature>
<dbReference type="RefSeq" id="XP_030379470.1">
    <property type="nucleotide sequence ID" value="XM_030523610.1"/>
</dbReference>
<keyword evidence="6 16" id="KW-0479">Metal-binding</keyword>
<feature type="transmembrane region" description="Helical" evidence="17">
    <location>
        <begin position="1185"/>
        <end position="1208"/>
    </location>
</feature>
<feature type="binding site" evidence="15">
    <location>
        <position position="391"/>
    </location>
    <ligand>
        <name>ATP</name>
        <dbReference type="ChEBI" id="CHEBI:30616"/>
    </ligand>
</feature>
<feature type="transmembrane region" description="Helical" evidence="17">
    <location>
        <begin position="324"/>
        <end position="343"/>
    </location>
</feature>
<feature type="transmembrane region" description="Helical" evidence="17">
    <location>
        <begin position="1258"/>
        <end position="1277"/>
    </location>
</feature>
<dbReference type="FunFam" id="3.40.50.1000:FF:000034">
    <property type="entry name" value="Phospholipid-transporting ATPase"/>
    <property type="match status" value="1"/>
</dbReference>
<dbReference type="NCBIfam" id="TIGR01652">
    <property type="entry name" value="ATPase-Plipid"/>
    <property type="match status" value="1"/>
</dbReference>
<comment type="subcellular location">
    <subcellularLocation>
        <location evidence="2">Endomembrane system</location>
    </subcellularLocation>
    <subcellularLocation>
        <location evidence="1 17">Membrane</location>
        <topology evidence="1 17">Multi-pass membrane protein</topology>
    </subcellularLocation>
</comment>
<dbReference type="GO" id="GO:0045332">
    <property type="term" value="P:phospholipid translocation"/>
    <property type="evidence" value="ECO:0007669"/>
    <property type="project" value="TreeGrafter"/>
</dbReference>
<dbReference type="InterPro" id="IPR036412">
    <property type="entry name" value="HAD-like_sf"/>
</dbReference>
<dbReference type="SUPFAM" id="SSF81653">
    <property type="entry name" value="Calcium ATPase, transduction domain A"/>
    <property type="match status" value="1"/>
</dbReference>
<feature type="binding site" evidence="15">
    <location>
        <position position="989"/>
    </location>
    <ligand>
        <name>ATP</name>
        <dbReference type="ChEBI" id="CHEBI:30616"/>
    </ligand>
</feature>
<evidence type="ECO:0000256" key="4">
    <source>
        <dbReference type="ARBA" id="ARBA00022553"/>
    </source>
</evidence>
<dbReference type="SFLD" id="SFLDG00002">
    <property type="entry name" value="C1.7:_P-type_atpase_like"/>
    <property type="match status" value="1"/>
</dbReference>
<evidence type="ECO:0000256" key="6">
    <source>
        <dbReference type="ARBA" id="ARBA00022723"/>
    </source>
</evidence>
<reference evidence="23" key="1">
    <citation type="submission" date="2025-08" db="UniProtKB">
        <authorList>
            <consortium name="RefSeq"/>
        </authorList>
    </citation>
    <scope>IDENTIFICATION</scope>
    <source>
        <strain evidence="23">11010-0011.00</strain>
        <tissue evidence="23">Whole body</tissue>
    </source>
</reference>
<dbReference type="Gene3D" id="2.70.150.10">
    <property type="entry name" value="Calcium-transporting ATPase, cytoplasmic transduction domain A"/>
    <property type="match status" value="1"/>
</dbReference>
<feature type="domain" description="P-type ATPase C-terminal" evidence="21">
    <location>
        <begin position="1036"/>
        <end position="1284"/>
    </location>
</feature>
<evidence type="ECO:0000256" key="9">
    <source>
        <dbReference type="ARBA" id="ARBA00022842"/>
    </source>
</evidence>
<feature type="transmembrane region" description="Helical" evidence="17">
    <location>
        <begin position="80"/>
        <end position="96"/>
    </location>
</feature>